<dbReference type="KEGG" id="bgh:BDBG_06422"/>
<dbReference type="RefSeq" id="XP_002623574.1">
    <property type="nucleotide sequence ID" value="XM_002623528.2"/>
</dbReference>
<evidence type="ECO:0000313" key="1">
    <source>
        <dbReference type="EMBL" id="OAT10602.1"/>
    </source>
</evidence>
<dbReference type="VEuPathDB" id="FungiDB:BDBG_06422"/>
<gene>
    <name evidence="1" type="ORF">BDBG_06422</name>
</gene>
<accession>A0A179UW20</accession>
<evidence type="ECO:0000313" key="2">
    <source>
        <dbReference type="Proteomes" id="UP000002038"/>
    </source>
</evidence>
<name>A0A179UW20_BLAGS</name>
<keyword evidence="2" id="KW-1185">Reference proteome</keyword>
<protein>
    <submittedName>
        <fullName evidence="1">Uncharacterized protein</fullName>
    </submittedName>
</protein>
<reference evidence="2" key="1">
    <citation type="journal article" date="2015" name="PLoS Genet.">
        <title>The dynamic genome and transcriptome of the human fungal pathogen Blastomyces and close relative Emmonsia.</title>
        <authorList>
            <person name="Munoz J.F."/>
            <person name="Gauthier G.M."/>
            <person name="Desjardins C.A."/>
            <person name="Gallo J.E."/>
            <person name="Holder J."/>
            <person name="Sullivan T.D."/>
            <person name="Marty A.J."/>
            <person name="Carmen J.C."/>
            <person name="Chen Z."/>
            <person name="Ding L."/>
            <person name="Gujja S."/>
            <person name="Magrini V."/>
            <person name="Misas E."/>
            <person name="Mitreva M."/>
            <person name="Priest M."/>
            <person name="Saif S."/>
            <person name="Whiston E.A."/>
            <person name="Young S."/>
            <person name="Zeng Q."/>
            <person name="Goldman W.E."/>
            <person name="Mardis E.R."/>
            <person name="Taylor J.W."/>
            <person name="McEwen J.G."/>
            <person name="Clay O.K."/>
            <person name="Klein B.S."/>
            <person name="Cuomo C.A."/>
        </authorList>
    </citation>
    <scope>NUCLEOTIDE SEQUENCE [LARGE SCALE GENOMIC DNA]</scope>
    <source>
        <strain evidence="2">SLH14081</strain>
    </source>
</reference>
<dbReference type="AlphaFoldDB" id="A0A179UW20"/>
<dbReference type="EMBL" id="GG657460">
    <property type="protein sequence ID" value="OAT10602.1"/>
    <property type="molecule type" value="Genomic_DNA"/>
</dbReference>
<sequence>MGFGLSAPVETYGARTSTEITRANLVGNGLALRPVKYAQLYRWALMEENLRTRLVPNIANPKGLKPPFDPASAAPSPFPSISVMRQCYHQDPKIHSLLTSLVNNYHDIKFFVDRDARPAVGYSTRTGDKSRLKFQKLLRLRSRGKQFDIWMFDKCHTWRVQHLAQNESSIHVNRRMSEFLKETGLYSDALLQEIRVGVKLLVTEYKYGASGISILFCFALSRLSSISYDQLIDLINALREEKSLLRLVAEKSEWLEECQALFDEIKGDAEHRPKNASELPKVAAQQSVSRAIGSCTFAVQESAGNTLCTFYNQSPPSNTLSSTIGQRQDVFYDQDTRSSTIVAQMPSRWPLDGSYEFSLSINAAPNPPSTSDVGSTSSTSPPFKLVRHLNTLYSPMVKYLERTPSKAIAGRSKLDVQLRTLLFRRGLALRYERATCDGWHCSINKFLDKEGIDRASSKTCQYGIKILSAEREFGAMGISALLVFIPSFVKMERGNVQIFVAEFRQQRGLSRLASEKSAWMDDCQRRYRESHSFNSAAHQAFQTTSGSGRAGASNSSNQPPELSSYRQWKCQDMADFGSSNFLDSFAQFPEVSSSCRPWGFTGSLGERESSANITHLSMQQPVVSSSCRPWGFTGLIGEPVSTFYASDSFMQLPEVSSSCRPWGFTGSMGEREPSANTTHLFMQLPEVSSSCHNWRFPSMSDFEEMEASTF</sequence>
<proteinExistence type="predicted"/>
<organism evidence="1 2">
    <name type="scientific">Blastomyces gilchristii (strain SLH14081)</name>
    <name type="common">Blastomyces dermatitidis</name>
    <dbReference type="NCBI Taxonomy" id="559298"/>
    <lineage>
        <taxon>Eukaryota</taxon>
        <taxon>Fungi</taxon>
        <taxon>Dikarya</taxon>
        <taxon>Ascomycota</taxon>
        <taxon>Pezizomycotina</taxon>
        <taxon>Eurotiomycetes</taxon>
        <taxon>Eurotiomycetidae</taxon>
        <taxon>Onygenales</taxon>
        <taxon>Ajellomycetaceae</taxon>
        <taxon>Blastomyces</taxon>
    </lineage>
</organism>
<dbReference type="GeneID" id="8503500"/>
<dbReference type="Proteomes" id="UP000002038">
    <property type="component" value="Unassembled WGS sequence"/>
</dbReference>
<dbReference type="OrthoDB" id="10568162at2759"/>